<sequence>MEHGAHGSLLVPDAGRGDASVSVPGAAGRLDRWCRRGAHRRAAGQAVGRRQADQ</sequence>
<name>A0A0K8NVB5_PISS1</name>
<dbReference type="AlphaFoldDB" id="A0A0K8NVB5"/>
<reference evidence="3" key="1">
    <citation type="submission" date="2015-07" db="EMBL/GenBank/DDBJ databases">
        <title>Discovery of a poly(ethylene terephthalate assimilation.</title>
        <authorList>
            <person name="Yoshida S."/>
            <person name="Hiraga K."/>
            <person name="Takehana T."/>
            <person name="Taniguchi I."/>
            <person name="Yamaji H."/>
            <person name="Maeda Y."/>
            <person name="Toyohara K."/>
            <person name="Miyamoto K."/>
            <person name="Kimura Y."/>
            <person name="Oda K."/>
        </authorList>
    </citation>
    <scope>NUCLEOTIDE SEQUENCE [LARGE SCALE GENOMIC DNA]</scope>
    <source>
        <strain evidence="3">NBRC 110686 / TISTR 2288 / 201-F6</strain>
    </source>
</reference>
<keyword evidence="3" id="KW-1185">Reference proteome</keyword>
<reference evidence="2 3" key="2">
    <citation type="journal article" date="2016" name="Science">
        <title>A bacterium that degrades and assimilates poly(ethylene terephthalate).</title>
        <authorList>
            <person name="Yoshida S."/>
            <person name="Hiraga K."/>
            <person name="Takehana T."/>
            <person name="Taniguchi I."/>
            <person name="Yamaji H."/>
            <person name="Maeda Y."/>
            <person name="Toyohara K."/>
            <person name="Miyamoto K."/>
            <person name="Kimura Y."/>
            <person name="Oda K."/>
        </authorList>
    </citation>
    <scope>NUCLEOTIDE SEQUENCE [LARGE SCALE GENOMIC DNA]</scope>
    <source>
        <strain evidence="3">NBRC 110686 / TISTR 2288 / 201-F6</strain>
    </source>
</reference>
<comment type="caution">
    <text evidence="2">The sequence shown here is derived from an EMBL/GenBank/DDBJ whole genome shotgun (WGS) entry which is preliminary data.</text>
</comment>
<dbReference type="EMBL" id="BBYR01000003">
    <property type="protein sequence ID" value="GAP33885.1"/>
    <property type="molecule type" value="Genomic_DNA"/>
</dbReference>
<proteinExistence type="predicted"/>
<accession>A0A0K8NVB5</accession>
<gene>
    <name evidence="2" type="ORF">ISF6_1663</name>
</gene>
<evidence type="ECO:0000313" key="2">
    <source>
        <dbReference type="EMBL" id="GAP33885.1"/>
    </source>
</evidence>
<protein>
    <submittedName>
        <fullName evidence="2">Uncharacterized protein</fullName>
    </submittedName>
</protein>
<feature type="region of interest" description="Disordered" evidence="1">
    <location>
        <begin position="1"/>
        <end position="31"/>
    </location>
</feature>
<dbReference type="Proteomes" id="UP000037660">
    <property type="component" value="Unassembled WGS sequence"/>
</dbReference>
<evidence type="ECO:0000313" key="3">
    <source>
        <dbReference type="Proteomes" id="UP000037660"/>
    </source>
</evidence>
<organism evidence="2 3">
    <name type="scientific">Piscinibacter sakaiensis</name>
    <name type="common">Ideonella sakaiensis</name>
    <dbReference type="NCBI Taxonomy" id="1547922"/>
    <lineage>
        <taxon>Bacteria</taxon>
        <taxon>Pseudomonadati</taxon>
        <taxon>Pseudomonadota</taxon>
        <taxon>Betaproteobacteria</taxon>
        <taxon>Burkholderiales</taxon>
        <taxon>Sphaerotilaceae</taxon>
        <taxon>Piscinibacter</taxon>
    </lineage>
</organism>
<evidence type="ECO:0000256" key="1">
    <source>
        <dbReference type="SAM" id="MobiDB-lite"/>
    </source>
</evidence>